<dbReference type="Proteomes" id="UP001212499">
    <property type="component" value="Unassembled WGS sequence"/>
</dbReference>
<evidence type="ECO:0000313" key="1">
    <source>
        <dbReference type="EMBL" id="MDB9538249.1"/>
    </source>
</evidence>
<comment type="caution">
    <text evidence="1">The sequence shown here is derived from an EMBL/GenBank/DDBJ whole genome shotgun (WGS) entry which is preliminary data.</text>
</comment>
<keyword evidence="2" id="KW-1185">Reference proteome</keyword>
<name>A0ABT5ALU1_9CYAN</name>
<sequence>MTDISAIAVSSGTIGKLQEWLVSSFAAQVLRQSRYPVKFFPWT</sequence>
<organism evidence="1 2">
    <name type="scientific">Anabaenopsis arnoldii</name>
    <dbReference type="NCBI Taxonomy" id="2152938"/>
    <lineage>
        <taxon>Bacteria</taxon>
        <taxon>Bacillati</taxon>
        <taxon>Cyanobacteriota</taxon>
        <taxon>Cyanophyceae</taxon>
        <taxon>Nostocales</taxon>
        <taxon>Nodulariaceae</taxon>
        <taxon>Anabaenopsis</taxon>
    </lineage>
</organism>
<proteinExistence type="predicted"/>
<evidence type="ECO:0000313" key="2">
    <source>
        <dbReference type="Proteomes" id="UP001212499"/>
    </source>
</evidence>
<protein>
    <submittedName>
        <fullName evidence="1">Uncharacterized protein</fullName>
    </submittedName>
</protein>
<dbReference type="RefSeq" id="WP_271730712.1">
    <property type="nucleotide sequence ID" value="NZ_JANQDP010000002.1"/>
</dbReference>
<gene>
    <name evidence="1" type="ORF">PN457_00950</name>
</gene>
<dbReference type="EMBL" id="JAQMUH010000010">
    <property type="protein sequence ID" value="MDB9538249.1"/>
    <property type="molecule type" value="Genomic_DNA"/>
</dbReference>
<reference evidence="1 2" key="1">
    <citation type="submission" date="2023-01" db="EMBL/GenBank/DDBJ databases">
        <title>Genomes from the Australian National Cyanobacteria Reference Collection.</title>
        <authorList>
            <person name="Willis A."/>
            <person name="Lee E.M.F."/>
        </authorList>
    </citation>
    <scope>NUCLEOTIDE SEQUENCE [LARGE SCALE GENOMIC DNA]</scope>
    <source>
        <strain evidence="1 2">CS-1033</strain>
    </source>
</reference>
<accession>A0ABT5ALU1</accession>